<organism evidence="9 10">
    <name type="scientific">Salinisphaera japonica YTM-1</name>
    <dbReference type="NCBI Taxonomy" id="1209778"/>
    <lineage>
        <taxon>Bacteria</taxon>
        <taxon>Pseudomonadati</taxon>
        <taxon>Pseudomonadota</taxon>
        <taxon>Gammaproteobacteria</taxon>
        <taxon>Salinisphaerales</taxon>
        <taxon>Salinisphaeraceae</taxon>
        <taxon>Salinisphaera</taxon>
    </lineage>
</organism>
<gene>
    <name evidence="9" type="ORF">SAJA_01085</name>
</gene>
<dbReference type="PROSITE" id="PS00623">
    <property type="entry name" value="GMC_OXRED_1"/>
    <property type="match status" value="1"/>
</dbReference>
<feature type="domain" description="Glucose-methanol-choline oxidoreductase N-terminal" evidence="8">
    <location>
        <begin position="270"/>
        <end position="284"/>
    </location>
</feature>
<dbReference type="SUPFAM" id="SSF51905">
    <property type="entry name" value="FAD/NAD(P)-binding domain"/>
    <property type="match status" value="1"/>
</dbReference>
<dbReference type="GO" id="GO:0050660">
    <property type="term" value="F:flavin adenine dinucleotide binding"/>
    <property type="evidence" value="ECO:0007669"/>
    <property type="project" value="InterPro"/>
</dbReference>
<comment type="similarity">
    <text evidence="2 6">Belongs to the GMC oxidoreductase family.</text>
</comment>
<dbReference type="InterPro" id="IPR000172">
    <property type="entry name" value="GMC_OxRdtase_N"/>
</dbReference>
<reference evidence="9 10" key="1">
    <citation type="submission" date="2013-10" db="EMBL/GenBank/DDBJ databases">
        <title>Salinisphaera japonica YTM-1 Genome Sequencing.</title>
        <authorList>
            <person name="Lai Q."/>
            <person name="Li C."/>
            <person name="Shao Z."/>
        </authorList>
    </citation>
    <scope>NUCLEOTIDE SEQUENCE [LARGE SCALE GENOMIC DNA]</scope>
    <source>
        <strain evidence="9 10">YTM-1</strain>
    </source>
</reference>
<evidence type="ECO:0000256" key="1">
    <source>
        <dbReference type="ARBA" id="ARBA00001974"/>
    </source>
</evidence>
<dbReference type="Pfam" id="PF00732">
    <property type="entry name" value="GMC_oxred_N"/>
    <property type="match status" value="1"/>
</dbReference>
<dbReference type="AlphaFoldDB" id="A0A423Q2V1"/>
<evidence type="ECO:0000256" key="2">
    <source>
        <dbReference type="ARBA" id="ARBA00010790"/>
    </source>
</evidence>
<dbReference type="Proteomes" id="UP000285310">
    <property type="component" value="Unassembled WGS sequence"/>
</dbReference>
<sequence length="613" mass="65069">MSQTFDFIVVGGGSAGAIVAARLSEDANCQVALVEAGKQPPAEEMVPAACSALQLNPDTDWMYTADAGRAGKGLRDGRMMMPRGKMLGGSSGINYMAYVRGHPGDFDAWAEAGAEGWRYDDVLPYFKKSEGLVPNEAITIDDAAHNTNGPLGVSVRAPIIPGAAEFVDAAEAAGIPRGDYNGRERGGADGVVSLFQTTTRDGKRSSTYRAFIQGDAEARANLTIITDAHVQHIVLDDSAEAPRASGVVYTAADGERHTLTAAREVIVSAGTIGSPHLLLLSGIGPKDELAAAGVDCRVDSPHVGKHLKDHVHVALCFPAPGVGISMTEIGLSFGADALRAPDGPLPADPAEDADMSDELVAVKEEADRRFSAWASEGQGMIASSLYDAGAWFSTGLGDHHSHDAQIGFFASGYNRDLWAGCMRVDPEQYFDDVGKRLGDDAETVMLLANPVQPHSEGQITLADRQADTPPNIDMNYFGDDHDMPVMIATVRRVLDIAENWPSHRELGAPLFPPFLADKHGHAHGDTPSDALLEDLALHYAWTVYHPTTTCRIGDVVDPQLRVYGTAGLRVADASVMPNVVSGNTNAAAMMIGEKAAEMIAREHGVRLNQFVGA</sequence>
<protein>
    <recommendedName>
        <fullName evidence="7 8">Glucose-methanol-choline oxidoreductase N-terminal domain-containing protein</fullName>
    </recommendedName>
</protein>
<keyword evidence="10" id="KW-1185">Reference proteome</keyword>
<dbReference type="Gene3D" id="3.50.50.60">
    <property type="entry name" value="FAD/NAD(P)-binding domain"/>
    <property type="match status" value="2"/>
</dbReference>
<comment type="caution">
    <text evidence="9">The sequence shown here is derived from an EMBL/GenBank/DDBJ whole genome shotgun (WGS) entry which is preliminary data.</text>
</comment>
<dbReference type="PROSITE" id="PS00624">
    <property type="entry name" value="GMC_OXRED_2"/>
    <property type="match status" value="1"/>
</dbReference>
<evidence type="ECO:0000259" key="8">
    <source>
        <dbReference type="PROSITE" id="PS00624"/>
    </source>
</evidence>
<dbReference type="RefSeq" id="WP_123656791.1">
    <property type="nucleotide sequence ID" value="NZ_AYKG01000001.1"/>
</dbReference>
<dbReference type="Pfam" id="PF05199">
    <property type="entry name" value="GMC_oxred_C"/>
    <property type="match status" value="1"/>
</dbReference>
<evidence type="ECO:0000256" key="4">
    <source>
        <dbReference type="ARBA" id="ARBA00022827"/>
    </source>
</evidence>
<dbReference type="SUPFAM" id="SSF54373">
    <property type="entry name" value="FAD-linked reductases, C-terminal domain"/>
    <property type="match status" value="1"/>
</dbReference>
<keyword evidence="3 6" id="KW-0285">Flavoprotein</keyword>
<evidence type="ECO:0000256" key="6">
    <source>
        <dbReference type="RuleBase" id="RU003968"/>
    </source>
</evidence>
<dbReference type="PANTHER" id="PTHR11552">
    <property type="entry name" value="GLUCOSE-METHANOL-CHOLINE GMC OXIDOREDUCTASE"/>
    <property type="match status" value="1"/>
</dbReference>
<evidence type="ECO:0000256" key="3">
    <source>
        <dbReference type="ARBA" id="ARBA00022630"/>
    </source>
</evidence>
<dbReference type="PANTHER" id="PTHR11552:SF147">
    <property type="entry name" value="CHOLINE DEHYDROGENASE, MITOCHONDRIAL"/>
    <property type="match status" value="1"/>
</dbReference>
<evidence type="ECO:0000256" key="5">
    <source>
        <dbReference type="PIRSR" id="PIRSR000137-2"/>
    </source>
</evidence>
<dbReference type="OrthoDB" id="9785276at2"/>
<name>A0A423Q2V1_9GAMM</name>
<comment type="cofactor">
    <cofactor evidence="1 5">
        <name>FAD</name>
        <dbReference type="ChEBI" id="CHEBI:57692"/>
    </cofactor>
</comment>
<dbReference type="InParanoid" id="A0A423Q2V1"/>
<dbReference type="EMBL" id="AYKG01000001">
    <property type="protein sequence ID" value="ROO32925.1"/>
    <property type="molecule type" value="Genomic_DNA"/>
</dbReference>
<dbReference type="PIRSF" id="PIRSF000137">
    <property type="entry name" value="Alcohol_oxidase"/>
    <property type="match status" value="1"/>
</dbReference>
<evidence type="ECO:0000259" key="7">
    <source>
        <dbReference type="PROSITE" id="PS00623"/>
    </source>
</evidence>
<evidence type="ECO:0000313" key="9">
    <source>
        <dbReference type="EMBL" id="ROO32925.1"/>
    </source>
</evidence>
<feature type="binding site" evidence="5">
    <location>
        <position position="230"/>
    </location>
    <ligand>
        <name>FAD</name>
        <dbReference type="ChEBI" id="CHEBI:57692"/>
    </ligand>
</feature>
<keyword evidence="4 5" id="KW-0274">FAD</keyword>
<evidence type="ECO:0000313" key="10">
    <source>
        <dbReference type="Proteomes" id="UP000285310"/>
    </source>
</evidence>
<dbReference type="GO" id="GO:0016614">
    <property type="term" value="F:oxidoreductase activity, acting on CH-OH group of donors"/>
    <property type="evidence" value="ECO:0007669"/>
    <property type="project" value="InterPro"/>
</dbReference>
<dbReference type="InterPro" id="IPR036188">
    <property type="entry name" value="FAD/NAD-bd_sf"/>
</dbReference>
<dbReference type="InterPro" id="IPR012132">
    <property type="entry name" value="GMC_OxRdtase"/>
</dbReference>
<dbReference type="Gene3D" id="3.30.560.10">
    <property type="entry name" value="Glucose Oxidase, domain 3"/>
    <property type="match status" value="2"/>
</dbReference>
<feature type="domain" description="Glucose-methanol-choline oxidoreductase N-terminal" evidence="7">
    <location>
        <begin position="84"/>
        <end position="107"/>
    </location>
</feature>
<proteinExistence type="inferred from homology"/>
<accession>A0A423Q2V1</accession>
<dbReference type="InterPro" id="IPR007867">
    <property type="entry name" value="GMC_OxRtase_C"/>
</dbReference>